<feature type="domain" description="Zinc finger DksA/TraR C4-type" evidence="4">
    <location>
        <begin position="213"/>
        <end position="243"/>
    </location>
</feature>
<feature type="non-terminal residue" evidence="6">
    <location>
        <position position="1"/>
    </location>
</feature>
<comment type="caution">
    <text evidence="6">The sequence shown here is derived from an EMBL/GenBank/DDBJ whole genome shotgun (WGS) entry which is preliminary data.</text>
</comment>
<evidence type="ECO:0000259" key="5">
    <source>
        <dbReference type="Pfam" id="PF02663"/>
    </source>
</evidence>
<dbReference type="GO" id="GO:0008270">
    <property type="term" value="F:zinc ion binding"/>
    <property type="evidence" value="ECO:0007669"/>
    <property type="project" value="UniProtKB-KW"/>
</dbReference>
<accession>X1UFC6</accession>
<evidence type="ECO:0000256" key="2">
    <source>
        <dbReference type="ARBA" id="ARBA00022771"/>
    </source>
</evidence>
<dbReference type="InterPro" id="IPR053194">
    <property type="entry name" value="tRNA_methyltr_O"/>
</dbReference>
<dbReference type="PANTHER" id="PTHR39418">
    <property type="entry name" value="DEHYDROGENASE-RELATED"/>
    <property type="match status" value="1"/>
</dbReference>
<reference evidence="6" key="1">
    <citation type="journal article" date="2014" name="Front. Microbiol.">
        <title>High frequency of phylogenetically diverse reductive dehalogenase-homologous genes in deep subseafloor sedimentary metagenomes.</title>
        <authorList>
            <person name="Kawai M."/>
            <person name="Futagami T."/>
            <person name="Toyoda A."/>
            <person name="Takaki Y."/>
            <person name="Nishi S."/>
            <person name="Hori S."/>
            <person name="Arai W."/>
            <person name="Tsubouchi T."/>
            <person name="Morono Y."/>
            <person name="Uchiyama I."/>
            <person name="Ito T."/>
            <person name="Fujiyama A."/>
            <person name="Inagaki F."/>
            <person name="Takami H."/>
        </authorList>
    </citation>
    <scope>NUCLEOTIDE SEQUENCE</scope>
    <source>
        <strain evidence="6">Expedition CK06-06</strain>
    </source>
</reference>
<feature type="domain" description="Formylmethanofuran dehydrogenase subunit E" evidence="5">
    <location>
        <begin position="54"/>
        <end position="192"/>
    </location>
</feature>
<gene>
    <name evidence="6" type="ORF">S12H4_41111</name>
</gene>
<evidence type="ECO:0000259" key="4">
    <source>
        <dbReference type="Pfam" id="PF01258"/>
    </source>
</evidence>
<keyword evidence="3" id="KW-0862">Zinc</keyword>
<evidence type="ECO:0000313" key="6">
    <source>
        <dbReference type="EMBL" id="GAI98560.1"/>
    </source>
</evidence>
<evidence type="ECO:0000256" key="3">
    <source>
        <dbReference type="ARBA" id="ARBA00022833"/>
    </source>
</evidence>
<dbReference type="Pfam" id="PF01258">
    <property type="entry name" value="zf-dskA_traR"/>
    <property type="match status" value="1"/>
</dbReference>
<dbReference type="PANTHER" id="PTHR39418:SF1">
    <property type="entry name" value="DEHYDROGENASE"/>
    <property type="match status" value="1"/>
</dbReference>
<dbReference type="AlphaFoldDB" id="X1UFC6"/>
<proteinExistence type="predicted"/>
<evidence type="ECO:0008006" key="7">
    <source>
        <dbReference type="Google" id="ProtNLM"/>
    </source>
</evidence>
<keyword evidence="1" id="KW-0479">Metal-binding</keyword>
<dbReference type="EMBL" id="BARW01025017">
    <property type="protein sequence ID" value="GAI98560.1"/>
    <property type="molecule type" value="Genomic_DNA"/>
</dbReference>
<evidence type="ECO:0000256" key="1">
    <source>
        <dbReference type="ARBA" id="ARBA00022723"/>
    </source>
</evidence>
<organism evidence="6">
    <name type="scientific">marine sediment metagenome</name>
    <dbReference type="NCBI Taxonomy" id="412755"/>
    <lineage>
        <taxon>unclassified sequences</taxon>
        <taxon>metagenomes</taxon>
        <taxon>ecological metagenomes</taxon>
    </lineage>
</organism>
<protein>
    <recommendedName>
        <fullName evidence="7">Formylmethanofuran dehydrogenase subunit E domain-containing protein</fullName>
    </recommendedName>
</protein>
<dbReference type="Pfam" id="PF02663">
    <property type="entry name" value="FmdE"/>
    <property type="match status" value="1"/>
</dbReference>
<name>X1UFC6_9ZZZZ</name>
<dbReference type="InterPro" id="IPR000962">
    <property type="entry name" value="Znf_DskA_TraR"/>
</dbReference>
<dbReference type="Gene3D" id="3.30.1330.130">
    <property type="match status" value="1"/>
</dbReference>
<sequence>PVLDIKPYVLPINDEGEQERIKLERIVSNPRRDLTALIRNRELDKLLVKAGMLHGHFCPGLAMGVMAAAHAMNRMRKAADGMEKLLAIVETNNCFADGIQFVTGCTLGNNSLIYRDLGRTAVTLTARDGRGIRLSVKPDYRNNMDEKFPEYRRLFNKVVKERNQSEEDTVEFKIRGREVSFMMLAVDFKRIFSEQEVTVAIPEYAPVHESVLCDGCGESIMGTRIVEKAGKNLCLPCANADYYQLEGSGIVHIF</sequence>
<dbReference type="SUPFAM" id="SSF143555">
    <property type="entry name" value="FwdE-like"/>
    <property type="match status" value="1"/>
</dbReference>
<dbReference type="InterPro" id="IPR003814">
    <property type="entry name" value="FmdEsu_dom"/>
</dbReference>
<keyword evidence="2" id="KW-0863">Zinc-finger</keyword>